<evidence type="ECO:0000256" key="10">
    <source>
        <dbReference type="ARBA" id="ARBA00022989"/>
    </source>
</evidence>
<keyword evidence="4" id="KW-0808">Transferase</keyword>
<dbReference type="SUPFAM" id="SSF57850">
    <property type="entry name" value="RING/U-box"/>
    <property type="match status" value="1"/>
</dbReference>
<keyword evidence="9" id="KW-0862">Zinc</keyword>
<evidence type="ECO:0000256" key="9">
    <source>
        <dbReference type="ARBA" id="ARBA00022833"/>
    </source>
</evidence>
<evidence type="ECO:0000256" key="8">
    <source>
        <dbReference type="ARBA" id="ARBA00022786"/>
    </source>
</evidence>
<dbReference type="CDD" id="cd16454">
    <property type="entry name" value="RING-H2_PA-TM-RING"/>
    <property type="match status" value="1"/>
</dbReference>
<evidence type="ECO:0000256" key="15">
    <source>
        <dbReference type="SAM" id="SignalP"/>
    </source>
</evidence>
<evidence type="ECO:0000256" key="5">
    <source>
        <dbReference type="ARBA" id="ARBA00022692"/>
    </source>
</evidence>
<keyword evidence="6" id="KW-0479">Metal-binding</keyword>
<evidence type="ECO:0000313" key="18">
    <source>
        <dbReference type="Proteomes" id="UP000039046"/>
    </source>
</evidence>
<evidence type="ECO:0000256" key="13">
    <source>
        <dbReference type="SAM" id="MobiDB-lite"/>
    </source>
</evidence>
<reference evidence="17 18" key="1">
    <citation type="journal article" date="2015" name="Genome Announc.">
        <title>Draft Genome Sequence and Gene Annotation of the Entomopathogenic Fungus Verticillium hemipterigenum.</title>
        <authorList>
            <person name="Horn F."/>
            <person name="Habel A."/>
            <person name="Scharf D.H."/>
            <person name="Dworschak J."/>
            <person name="Brakhage A.A."/>
            <person name="Guthke R."/>
            <person name="Hertweck C."/>
            <person name="Linde J."/>
        </authorList>
    </citation>
    <scope>NUCLEOTIDE SEQUENCE [LARGE SCALE GENOMIC DNA]</scope>
</reference>
<keyword evidence="7 12" id="KW-0863">Zinc-finger</keyword>
<gene>
    <name evidence="17" type="ORF">VHEMI03821</name>
</gene>
<dbReference type="PANTHER" id="PTHR45977">
    <property type="entry name" value="TARGET OF ERK KINASE MPK-1"/>
    <property type="match status" value="1"/>
</dbReference>
<feature type="region of interest" description="Disordered" evidence="13">
    <location>
        <begin position="225"/>
        <end position="244"/>
    </location>
</feature>
<feature type="signal peptide" evidence="15">
    <location>
        <begin position="1"/>
        <end position="20"/>
    </location>
</feature>
<dbReference type="InterPro" id="IPR001841">
    <property type="entry name" value="Znf_RING"/>
</dbReference>
<dbReference type="GO" id="GO:0008270">
    <property type="term" value="F:zinc ion binding"/>
    <property type="evidence" value="ECO:0007669"/>
    <property type="project" value="UniProtKB-KW"/>
</dbReference>
<feature type="chain" id="PRO_5001989933" description="RING-type E3 ubiquitin transferase" evidence="15">
    <location>
        <begin position="21"/>
        <end position="489"/>
    </location>
</feature>
<comment type="catalytic activity">
    <reaction evidence="1">
        <text>S-ubiquitinyl-[E2 ubiquitin-conjugating enzyme]-L-cysteine + [acceptor protein]-L-lysine = [E2 ubiquitin-conjugating enzyme]-L-cysteine + N(6)-ubiquitinyl-[acceptor protein]-L-lysine.</text>
        <dbReference type="EC" id="2.3.2.27"/>
    </reaction>
</comment>
<feature type="compositionally biased region" description="Polar residues" evidence="13">
    <location>
        <begin position="304"/>
        <end position="332"/>
    </location>
</feature>
<dbReference type="GO" id="GO:0016567">
    <property type="term" value="P:protein ubiquitination"/>
    <property type="evidence" value="ECO:0007669"/>
    <property type="project" value="TreeGrafter"/>
</dbReference>
<evidence type="ECO:0000256" key="3">
    <source>
        <dbReference type="ARBA" id="ARBA00012483"/>
    </source>
</evidence>
<keyword evidence="5 14" id="KW-0812">Transmembrane</keyword>
<organism evidence="17 18">
    <name type="scientific">[Torrubiella] hemipterigena</name>
    <dbReference type="NCBI Taxonomy" id="1531966"/>
    <lineage>
        <taxon>Eukaryota</taxon>
        <taxon>Fungi</taxon>
        <taxon>Dikarya</taxon>
        <taxon>Ascomycota</taxon>
        <taxon>Pezizomycotina</taxon>
        <taxon>Sordariomycetes</taxon>
        <taxon>Hypocreomycetidae</taxon>
        <taxon>Hypocreales</taxon>
        <taxon>Clavicipitaceae</taxon>
        <taxon>Clavicipitaceae incertae sedis</taxon>
        <taxon>'Torrubiella' clade</taxon>
    </lineage>
</organism>
<keyword evidence="8" id="KW-0833">Ubl conjugation pathway</keyword>
<keyword evidence="11 14" id="KW-0472">Membrane</keyword>
<feature type="transmembrane region" description="Helical" evidence="14">
    <location>
        <begin position="197"/>
        <end position="218"/>
    </location>
</feature>
<keyword evidence="18" id="KW-1185">Reference proteome</keyword>
<keyword evidence="10 14" id="KW-1133">Transmembrane helix</keyword>
<evidence type="ECO:0000256" key="12">
    <source>
        <dbReference type="PROSITE-ProRule" id="PRU00175"/>
    </source>
</evidence>
<sequence>MVMLNIIFSPIWLFATLVAAVSYSQDTVTTDPQSSPPTWAGSYRVEMLISTTVSNATINLCPADSDFKEAPGKRPQSTLVNVTTLNYPQIENPEKSIAVLSCDPITEGYLTPSNILTTLVTKSLLAIILISPTQNWCSFGKLKDITPNLIFTVSSANDANILLKMMQTAEPQSQIRATINPNSSGSGGGTSSVAMSILYAITAIITALFITIIVTGTIRAHRNPERYGPRSGLGNQPAQSRAKGLARAVLDTIPIVKFSNNQQPKPDPEIQLEQANVATTTAQSASDVLPTAIEAPAADKGPDNGTTSMSRAETTAPDSSENQAGTSSVTGNRETDPDSLGCSICTEDFNFGDDVRVLPCQHQFHPDCIDPWLINVSGTCPLCRLDMQPSEPTGNDGLHPASLPPPLALDESTLGPSLFSQRERLFPRIFGANAHNGQDTLQASREARQATLASTTAVEASEADAESRRAKLSAKLKERFHILTRTQAS</sequence>
<evidence type="ECO:0000313" key="17">
    <source>
        <dbReference type="EMBL" id="CEJ85602.1"/>
    </source>
</evidence>
<dbReference type="GO" id="GO:0061630">
    <property type="term" value="F:ubiquitin protein ligase activity"/>
    <property type="evidence" value="ECO:0007669"/>
    <property type="project" value="UniProtKB-EC"/>
</dbReference>
<dbReference type="EC" id="2.3.2.27" evidence="3"/>
<dbReference type="Proteomes" id="UP000039046">
    <property type="component" value="Unassembled WGS sequence"/>
</dbReference>
<evidence type="ECO:0000256" key="4">
    <source>
        <dbReference type="ARBA" id="ARBA00022679"/>
    </source>
</evidence>
<proteinExistence type="predicted"/>
<dbReference type="Pfam" id="PF13639">
    <property type="entry name" value="zf-RING_2"/>
    <property type="match status" value="1"/>
</dbReference>
<evidence type="ECO:0000256" key="7">
    <source>
        <dbReference type="ARBA" id="ARBA00022771"/>
    </source>
</evidence>
<dbReference type="AlphaFoldDB" id="A0A0A1TEI8"/>
<evidence type="ECO:0000256" key="11">
    <source>
        <dbReference type="ARBA" id="ARBA00023136"/>
    </source>
</evidence>
<feature type="domain" description="RING-type" evidence="16">
    <location>
        <begin position="342"/>
        <end position="384"/>
    </location>
</feature>
<dbReference type="Gene3D" id="3.30.40.10">
    <property type="entry name" value="Zinc/RING finger domain, C3HC4 (zinc finger)"/>
    <property type="match status" value="1"/>
</dbReference>
<evidence type="ECO:0000259" key="16">
    <source>
        <dbReference type="PROSITE" id="PS50089"/>
    </source>
</evidence>
<dbReference type="InterPro" id="IPR013083">
    <property type="entry name" value="Znf_RING/FYVE/PHD"/>
</dbReference>
<evidence type="ECO:0000256" key="6">
    <source>
        <dbReference type="ARBA" id="ARBA00022723"/>
    </source>
</evidence>
<keyword evidence="15" id="KW-0732">Signal</keyword>
<protein>
    <recommendedName>
        <fullName evidence="3">RING-type E3 ubiquitin transferase</fullName>
        <ecNumber evidence="3">2.3.2.27</ecNumber>
    </recommendedName>
</protein>
<accession>A0A0A1TEI8</accession>
<evidence type="ECO:0000256" key="14">
    <source>
        <dbReference type="SAM" id="Phobius"/>
    </source>
</evidence>
<evidence type="ECO:0000256" key="1">
    <source>
        <dbReference type="ARBA" id="ARBA00000900"/>
    </source>
</evidence>
<name>A0A0A1TEI8_9HYPO</name>
<dbReference type="STRING" id="1531966.A0A0A1TEI8"/>
<dbReference type="PANTHER" id="PTHR45977:SF4">
    <property type="entry name" value="RING-TYPE DOMAIN-CONTAINING PROTEIN"/>
    <property type="match status" value="1"/>
</dbReference>
<evidence type="ECO:0000256" key="2">
    <source>
        <dbReference type="ARBA" id="ARBA00004141"/>
    </source>
</evidence>
<dbReference type="GO" id="GO:0016020">
    <property type="term" value="C:membrane"/>
    <property type="evidence" value="ECO:0007669"/>
    <property type="project" value="UniProtKB-SubCell"/>
</dbReference>
<dbReference type="GO" id="GO:0006511">
    <property type="term" value="P:ubiquitin-dependent protein catabolic process"/>
    <property type="evidence" value="ECO:0007669"/>
    <property type="project" value="TreeGrafter"/>
</dbReference>
<feature type="region of interest" description="Disordered" evidence="13">
    <location>
        <begin position="294"/>
        <end position="339"/>
    </location>
</feature>
<dbReference type="HOGENOM" id="CLU_008264_1_1_1"/>
<dbReference type="PROSITE" id="PS50089">
    <property type="entry name" value="ZF_RING_2"/>
    <property type="match status" value="1"/>
</dbReference>
<dbReference type="OrthoDB" id="8062037at2759"/>
<dbReference type="SMART" id="SM00184">
    <property type="entry name" value="RING"/>
    <property type="match status" value="1"/>
</dbReference>
<comment type="subcellular location">
    <subcellularLocation>
        <location evidence="2">Membrane</location>
        <topology evidence="2">Multi-pass membrane protein</topology>
    </subcellularLocation>
</comment>
<dbReference type="EMBL" id="CDHN01000002">
    <property type="protein sequence ID" value="CEJ85602.1"/>
    <property type="molecule type" value="Genomic_DNA"/>
</dbReference>